<sequence>MFKRGQKLPETICSRCNLSQIDRRRVTDVEQKHCNSCGAPLPRLLITSSPPANPPKLGPGAEAIRAGL</sequence>
<reference evidence="2 3" key="1">
    <citation type="journal article" date="2016" name="Nat. Commun.">
        <title>Thousands of microbial genomes shed light on interconnected biogeochemical processes in an aquifer system.</title>
        <authorList>
            <person name="Anantharaman K."/>
            <person name="Brown C.T."/>
            <person name="Hug L.A."/>
            <person name="Sharon I."/>
            <person name="Castelle C.J."/>
            <person name="Probst A.J."/>
            <person name="Thomas B.C."/>
            <person name="Singh A."/>
            <person name="Wilkins M.J."/>
            <person name="Karaoz U."/>
            <person name="Brodie E.L."/>
            <person name="Williams K.H."/>
            <person name="Hubbard S.S."/>
            <person name="Banfield J.F."/>
        </authorList>
    </citation>
    <scope>NUCLEOTIDE SEQUENCE [LARGE SCALE GENOMIC DNA]</scope>
</reference>
<feature type="region of interest" description="Disordered" evidence="1">
    <location>
        <begin position="48"/>
        <end position="68"/>
    </location>
</feature>
<evidence type="ECO:0000256" key="1">
    <source>
        <dbReference type="SAM" id="MobiDB-lite"/>
    </source>
</evidence>
<dbReference type="AlphaFoldDB" id="A0A1G2T074"/>
<name>A0A1G2T074_9BACT</name>
<organism evidence="2 3">
    <name type="scientific">Candidatus Zambryskibacteria bacterium RIFCSPHIGHO2_01_FULL_46_25</name>
    <dbReference type="NCBI Taxonomy" id="1802738"/>
    <lineage>
        <taxon>Bacteria</taxon>
        <taxon>Candidatus Zambryskiibacteriota</taxon>
    </lineage>
</organism>
<comment type="caution">
    <text evidence="2">The sequence shown here is derived from an EMBL/GenBank/DDBJ whole genome shotgun (WGS) entry which is preliminary data.</text>
</comment>
<proteinExistence type="predicted"/>
<gene>
    <name evidence="2" type="ORF">A2838_03075</name>
</gene>
<protein>
    <submittedName>
        <fullName evidence="2">Uncharacterized protein</fullName>
    </submittedName>
</protein>
<evidence type="ECO:0000313" key="3">
    <source>
        <dbReference type="Proteomes" id="UP000178107"/>
    </source>
</evidence>
<dbReference type="EMBL" id="MHVH01000003">
    <property type="protein sequence ID" value="OHA90673.1"/>
    <property type="molecule type" value="Genomic_DNA"/>
</dbReference>
<dbReference type="Proteomes" id="UP000178107">
    <property type="component" value="Unassembled WGS sequence"/>
</dbReference>
<evidence type="ECO:0000313" key="2">
    <source>
        <dbReference type="EMBL" id="OHA90673.1"/>
    </source>
</evidence>
<accession>A0A1G2T074</accession>